<dbReference type="Pfam" id="PF01594">
    <property type="entry name" value="AI-2E_transport"/>
    <property type="match status" value="1"/>
</dbReference>
<evidence type="ECO:0000256" key="4">
    <source>
        <dbReference type="ARBA" id="ARBA00022989"/>
    </source>
</evidence>
<dbReference type="RefSeq" id="WP_025707778.1">
    <property type="nucleotide sequence ID" value="NZ_CP009287.1"/>
</dbReference>
<keyword evidence="5 6" id="KW-0472">Membrane</keyword>
<feature type="transmembrane region" description="Helical" evidence="6">
    <location>
        <begin position="36"/>
        <end position="56"/>
    </location>
</feature>
<dbReference type="GO" id="GO:0055085">
    <property type="term" value="P:transmembrane transport"/>
    <property type="evidence" value="ECO:0007669"/>
    <property type="project" value="TreeGrafter"/>
</dbReference>
<reference evidence="7 8" key="1">
    <citation type="submission" date="2014-08" db="EMBL/GenBank/DDBJ databases">
        <title>Comparative genomics of the Paenibacillus odorifer group.</title>
        <authorList>
            <person name="den Bakker H.C."/>
            <person name="Tsai Y.-C."/>
            <person name="Martin N."/>
            <person name="Korlach J."/>
            <person name="Wiedmann M."/>
        </authorList>
    </citation>
    <scope>NUCLEOTIDE SEQUENCE [LARGE SCALE GENOMIC DNA]</scope>
    <source>
        <strain evidence="7 8">DSM 15220</strain>
    </source>
</reference>
<feature type="transmembrane region" description="Helical" evidence="6">
    <location>
        <begin position="327"/>
        <end position="349"/>
    </location>
</feature>
<keyword evidence="4 6" id="KW-1133">Transmembrane helix</keyword>
<organism evidence="7 8">
    <name type="scientific">Paenibacillus graminis</name>
    <dbReference type="NCBI Taxonomy" id="189425"/>
    <lineage>
        <taxon>Bacteria</taxon>
        <taxon>Bacillati</taxon>
        <taxon>Bacillota</taxon>
        <taxon>Bacilli</taxon>
        <taxon>Bacillales</taxon>
        <taxon>Paenibacillaceae</taxon>
        <taxon>Paenibacillus</taxon>
    </lineage>
</organism>
<keyword evidence="8" id="KW-1185">Reference proteome</keyword>
<dbReference type="KEGG" id="pgm:PGRAT_10810"/>
<keyword evidence="3 6" id="KW-0812">Transmembrane</keyword>
<dbReference type="PANTHER" id="PTHR21716:SF68">
    <property type="entry name" value="TRANSPORT PROTEIN YTVI-RELATED"/>
    <property type="match status" value="1"/>
</dbReference>
<dbReference type="NCBIfam" id="TIGR02872">
    <property type="entry name" value="spore_ytvI"/>
    <property type="match status" value="1"/>
</dbReference>
<dbReference type="PANTHER" id="PTHR21716">
    <property type="entry name" value="TRANSMEMBRANE PROTEIN"/>
    <property type="match status" value="1"/>
</dbReference>
<dbReference type="GO" id="GO:0016020">
    <property type="term" value="C:membrane"/>
    <property type="evidence" value="ECO:0007669"/>
    <property type="project" value="UniProtKB-SubCell"/>
</dbReference>
<protein>
    <submittedName>
        <fullName evidence="7">Permease</fullName>
    </submittedName>
</protein>
<evidence type="ECO:0000256" key="6">
    <source>
        <dbReference type="SAM" id="Phobius"/>
    </source>
</evidence>
<feature type="transmembrane region" description="Helical" evidence="6">
    <location>
        <begin position="253"/>
        <end position="275"/>
    </location>
</feature>
<comment type="subcellular location">
    <subcellularLocation>
        <location evidence="1">Membrane</location>
        <topology evidence="1">Multi-pass membrane protein</topology>
    </subcellularLocation>
</comment>
<evidence type="ECO:0000256" key="2">
    <source>
        <dbReference type="ARBA" id="ARBA00009773"/>
    </source>
</evidence>
<accession>A0A089M2R7</accession>
<feature type="transmembrane region" description="Helical" evidence="6">
    <location>
        <begin position="163"/>
        <end position="188"/>
    </location>
</feature>
<evidence type="ECO:0000256" key="1">
    <source>
        <dbReference type="ARBA" id="ARBA00004141"/>
    </source>
</evidence>
<sequence>MDSLVLKRVLRGLWVVLAAALLLLGVYVLLPLVYPLLLAYLLAYLMHPLVLILRGFKLPRWLAVSLSLLFYVGGTALVLTALITRLVKELIGLLQTFDLHTDQWRELLLSISRNASIQNIINQINQFYQDNPNYHATIDSNISRTTETVGQAMTELITGFFNMVLKLISALPSMGSILIVIMLSAFFLSTGWERHNAKLRALVPAPLRRPVSEIWQDLRNALFGYLRAQLVLISITAVIVIAGLLLLGVNSAFAIGLTIGLVDLVPYLGVGIVLLPWALYSYMTGNLAFGIGLSVLYAVILITRQILEPKVLASSIGLDPLAMLIGVFAGLQLFGMLGLLLGPVILVVLDAFHRAGVFRALHSYIVSGRLH</sequence>
<proteinExistence type="inferred from homology"/>
<feature type="transmembrane region" description="Helical" evidence="6">
    <location>
        <begin position="228"/>
        <end position="247"/>
    </location>
</feature>
<feature type="transmembrane region" description="Helical" evidence="6">
    <location>
        <begin position="68"/>
        <end position="87"/>
    </location>
</feature>
<gene>
    <name evidence="7" type="ORF">PGRAT_10810</name>
</gene>
<feature type="transmembrane region" description="Helical" evidence="6">
    <location>
        <begin position="12"/>
        <end position="30"/>
    </location>
</feature>
<dbReference type="EMBL" id="CP009287">
    <property type="protein sequence ID" value="AIQ68056.1"/>
    <property type="molecule type" value="Genomic_DNA"/>
</dbReference>
<feature type="transmembrane region" description="Helical" evidence="6">
    <location>
        <begin position="287"/>
        <end position="307"/>
    </location>
</feature>
<dbReference type="eggNOG" id="COG0628">
    <property type="taxonomic scope" value="Bacteria"/>
</dbReference>
<dbReference type="InterPro" id="IPR014227">
    <property type="entry name" value="YtvI-like"/>
</dbReference>
<dbReference type="STRING" id="189425.PGRAT_10810"/>
<name>A0A089M2R7_9BACL</name>
<dbReference type="Proteomes" id="UP000029500">
    <property type="component" value="Chromosome"/>
</dbReference>
<comment type="similarity">
    <text evidence="2">Belongs to the autoinducer-2 exporter (AI-2E) (TC 2.A.86) family.</text>
</comment>
<evidence type="ECO:0000313" key="7">
    <source>
        <dbReference type="EMBL" id="AIQ68056.1"/>
    </source>
</evidence>
<dbReference type="InterPro" id="IPR002549">
    <property type="entry name" value="AI-2E-like"/>
</dbReference>
<dbReference type="HOGENOM" id="CLU_031275_4_0_9"/>
<dbReference type="AlphaFoldDB" id="A0A089M2R7"/>
<dbReference type="OrthoDB" id="9774361at2"/>
<evidence type="ECO:0000256" key="5">
    <source>
        <dbReference type="ARBA" id="ARBA00023136"/>
    </source>
</evidence>
<evidence type="ECO:0000256" key="3">
    <source>
        <dbReference type="ARBA" id="ARBA00022692"/>
    </source>
</evidence>
<evidence type="ECO:0000313" key="8">
    <source>
        <dbReference type="Proteomes" id="UP000029500"/>
    </source>
</evidence>